<dbReference type="Pfam" id="PF01584">
    <property type="entry name" value="CheW"/>
    <property type="match status" value="1"/>
</dbReference>
<evidence type="ECO:0000313" key="4">
    <source>
        <dbReference type="Proteomes" id="UP001518990"/>
    </source>
</evidence>
<proteinExistence type="predicted"/>
<dbReference type="SMART" id="SM00260">
    <property type="entry name" value="CheW"/>
    <property type="match status" value="1"/>
</dbReference>
<accession>A0ABS3K772</accession>
<evidence type="ECO:0000313" key="3">
    <source>
        <dbReference type="EMBL" id="MBO1073298.1"/>
    </source>
</evidence>
<feature type="region of interest" description="Disordered" evidence="1">
    <location>
        <begin position="84"/>
        <end position="111"/>
    </location>
</feature>
<keyword evidence="4" id="KW-1185">Reference proteome</keyword>
<dbReference type="EMBL" id="JACTNF010000001">
    <property type="protein sequence ID" value="MBO1073298.1"/>
    <property type="molecule type" value="Genomic_DNA"/>
</dbReference>
<dbReference type="Proteomes" id="UP001518990">
    <property type="component" value="Unassembled WGS sequence"/>
</dbReference>
<evidence type="ECO:0000259" key="2">
    <source>
        <dbReference type="PROSITE" id="PS50851"/>
    </source>
</evidence>
<dbReference type="RefSeq" id="WP_207444901.1">
    <property type="nucleotide sequence ID" value="NZ_CP061091.1"/>
</dbReference>
<dbReference type="InterPro" id="IPR002545">
    <property type="entry name" value="CheW-lke_dom"/>
</dbReference>
<organism evidence="3 4">
    <name type="scientific">Roseomonas marmotae</name>
    <dbReference type="NCBI Taxonomy" id="2768161"/>
    <lineage>
        <taxon>Bacteria</taxon>
        <taxon>Pseudomonadati</taxon>
        <taxon>Pseudomonadota</taxon>
        <taxon>Alphaproteobacteria</taxon>
        <taxon>Acetobacterales</taxon>
        <taxon>Roseomonadaceae</taxon>
        <taxon>Roseomonas</taxon>
    </lineage>
</organism>
<feature type="domain" description="CheW-like" evidence="2">
    <location>
        <begin position="243"/>
        <end position="371"/>
    </location>
</feature>
<sequence length="371" mass="37660">MSAGTEPLDGLMVAGQVFRLPPGARAVPPPTPRPLPGAPPEMLGVALLEGRLLPAWAGEAAPMAWVLLKDGLIGGSGFHPAPPGAPLLRLPEAPPLPPPAPAAAAAPPPPPSLPPPPSIVVLRLSGATMGLPMAALRCIRAWPEQILPVPGSPPGLLGYATTPDGPALLLEAGWCYGVANPGPPSHLALLRHQGRQLGLPCQGAAPGQAAPLLPRLDGTPEGARILALAPCPAEAPPPIRQPRRPLLLCKAGSTPFCLPMEEIVAVIPPQRLLPLPPGTTPGMVGACAHRGAVLPVLDAGWRLGHGRLPPAPPLLHLAGDTPWALAVAEVLGLRQVPEAGIFPVTGDPLVAGLASIEGQPVPLCRAAGFIA</sequence>
<feature type="compositionally biased region" description="Pro residues" evidence="1">
    <location>
        <begin position="92"/>
        <end position="111"/>
    </location>
</feature>
<reference evidence="3 4" key="1">
    <citation type="submission" date="2020-09" db="EMBL/GenBank/DDBJ databases">
        <title>Roseomonas.</title>
        <authorList>
            <person name="Zhu W."/>
        </authorList>
    </citation>
    <scope>NUCLEOTIDE SEQUENCE [LARGE SCALE GENOMIC DNA]</scope>
    <source>
        <strain evidence="3 4">1311</strain>
    </source>
</reference>
<evidence type="ECO:0000256" key="1">
    <source>
        <dbReference type="SAM" id="MobiDB-lite"/>
    </source>
</evidence>
<comment type="caution">
    <text evidence="3">The sequence shown here is derived from an EMBL/GenBank/DDBJ whole genome shotgun (WGS) entry which is preliminary data.</text>
</comment>
<dbReference type="InterPro" id="IPR036061">
    <property type="entry name" value="CheW-like_dom_sf"/>
</dbReference>
<dbReference type="PROSITE" id="PS50851">
    <property type="entry name" value="CHEW"/>
    <property type="match status" value="1"/>
</dbReference>
<dbReference type="SUPFAM" id="SSF50341">
    <property type="entry name" value="CheW-like"/>
    <property type="match status" value="2"/>
</dbReference>
<gene>
    <name evidence="3" type="ORF">IAI60_01600</name>
</gene>
<protein>
    <submittedName>
        <fullName evidence="3">Chemotaxis protein CheW</fullName>
    </submittedName>
</protein>
<name>A0ABS3K772_9PROT</name>